<proteinExistence type="predicted"/>
<evidence type="ECO:0000313" key="2">
    <source>
        <dbReference type="Proteomes" id="UP000180254"/>
    </source>
</evidence>
<dbReference type="STRING" id="39480.EUAN_03370"/>
<dbReference type="AlphaFoldDB" id="A0A1S1VA28"/>
<reference evidence="1 2" key="1">
    <citation type="submission" date="2016-09" db="EMBL/GenBank/DDBJ databases">
        <title>Genome sequence of Eubacterium angustum.</title>
        <authorList>
            <person name="Poehlein A."/>
            <person name="Daniel R."/>
        </authorList>
    </citation>
    <scope>NUCLEOTIDE SEQUENCE [LARGE SCALE GENOMIC DNA]</scope>
    <source>
        <strain evidence="1 2">DSM 1989</strain>
    </source>
</reference>
<dbReference type="RefSeq" id="WP_071060977.1">
    <property type="nucleotide sequence ID" value="NZ_MKIE01000001.1"/>
</dbReference>
<evidence type="ECO:0000313" key="1">
    <source>
        <dbReference type="EMBL" id="OHW63473.1"/>
    </source>
</evidence>
<dbReference type="Proteomes" id="UP000180254">
    <property type="component" value="Unassembled WGS sequence"/>
</dbReference>
<sequence>MQKTNGGFSNMDVDTVSPKEMLDNFKLIEKNIPIMKDRLSKKLREKDGVLKSVDIEELIESSLDESGLAPAGRRILEGFYEIWMSIFMMVGNDKESLIIALRTIGIEI</sequence>
<gene>
    <name evidence="1" type="ORF">EUAN_03370</name>
</gene>
<dbReference type="OrthoDB" id="1707636at2"/>
<comment type="caution">
    <text evidence="1">The sequence shown here is derived from an EMBL/GenBank/DDBJ whole genome shotgun (WGS) entry which is preliminary data.</text>
</comment>
<name>A0A1S1VA28_9FIRM</name>
<dbReference type="EMBL" id="MKIE01000001">
    <property type="protein sequence ID" value="OHW63473.1"/>
    <property type="molecule type" value="Genomic_DNA"/>
</dbReference>
<protein>
    <submittedName>
        <fullName evidence="1">Uncharacterized protein</fullName>
    </submittedName>
</protein>
<organism evidence="1 2">
    <name type="scientific">Andreesenia angusta</name>
    <dbReference type="NCBI Taxonomy" id="39480"/>
    <lineage>
        <taxon>Bacteria</taxon>
        <taxon>Bacillati</taxon>
        <taxon>Bacillota</taxon>
        <taxon>Tissierellia</taxon>
        <taxon>Tissierellales</taxon>
        <taxon>Gottschalkiaceae</taxon>
        <taxon>Andreesenia</taxon>
    </lineage>
</organism>
<accession>A0A1S1VA28</accession>
<keyword evidence="2" id="KW-1185">Reference proteome</keyword>